<comment type="similarity">
    <text evidence="1">Belongs to the carbon-nitrogen hydrolase superfamily. NIT1/NIT2 family.</text>
</comment>
<dbReference type="Proteomes" id="UP000504882">
    <property type="component" value="Unassembled WGS sequence"/>
</dbReference>
<dbReference type="PANTHER" id="PTHR23088">
    <property type="entry name" value="NITRILASE-RELATED"/>
    <property type="match status" value="1"/>
</dbReference>
<evidence type="ECO:0000313" key="4">
    <source>
        <dbReference type="Proteomes" id="UP000504882"/>
    </source>
</evidence>
<dbReference type="EMBL" id="SMNA01000005">
    <property type="protein sequence ID" value="TDE93934.1"/>
    <property type="molecule type" value="Genomic_DNA"/>
</dbReference>
<evidence type="ECO:0000256" key="1">
    <source>
        <dbReference type="ARBA" id="ARBA00010613"/>
    </source>
</evidence>
<dbReference type="PANTHER" id="PTHR23088:SF27">
    <property type="entry name" value="DEAMINATED GLUTATHIONE AMIDASE"/>
    <property type="match status" value="1"/>
</dbReference>
<proteinExistence type="inferred from homology"/>
<dbReference type="InterPro" id="IPR003010">
    <property type="entry name" value="C-N_Hydrolase"/>
</dbReference>
<keyword evidence="4" id="KW-1185">Reference proteome</keyword>
<dbReference type="PROSITE" id="PS01227">
    <property type="entry name" value="UPF0012"/>
    <property type="match status" value="1"/>
</dbReference>
<reference evidence="3 4" key="1">
    <citation type="submission" date="2019-03" db="EMBL/GenBank/DDBJ databases">
        <title>Genomic features of bacteria from cold environments.</title>
        <authorList>
            <person name="Shen L."/>
        </authorList>
    </citation>
    <scope>NUCLEOTIDE SEQUENCE [LARGE SCALE GENOMIC DNA]</scope>
    <source>
        <strain evidence="4">T3246-1</strain>
    </source>
</reference>
<dbReference type="Gene3D" id="3.60.110.10">
    <property type="entry name" value="Carbon-nitrogen hydrolase"/>
    <property type="match status" value="1"/>
</dbReference>
<evidence type="ECO:0000313" key="3">
    <source>
        <dbReference type="EMBL" id="TDE93934.1"/>
    </source>
</evidence>
<sequence length="270" mass="28101">MTTLPVAVAQLSATADADHNARLATAAIADAAGRGAELVVLPEYTSGWAPRLGPDLAQPADGSFMRAVCEAARAAAVHVVVGTTETGPTAEEGRARNVAVAIGPDGTVRGRYVKVHLFDAFGVRESDVLMPGDPDPANTLVLDLGGLRVGVATCYDLRFPEAFRVLADAGAHVLVVIAAWAEGPGKVAQLQTLARARALENTSYLLLASQSGHGRSGHSAIIDPLGVPIAETGDETTATLRADLDPAVVNRVRETVPSLRHRRYRVVPAG</sequence>
<dbReference type="PROSITE" id="PS50263">
    <property type="entry name" value="CN_HYDROLASE"/>
    <property type="match status" value="1"/>
</dbReference>
<keyword evidence="3" id="KW-0378">Hydrolase</keyword>
<gene>
    <name evidence="3" type="ORF">EXU48_10735</name>
</gene>
<name>A0ABY2E482_9MICO</name>
<dbReference type="InterPro" id="IPR001110">
    <property type="entry name" value="UPF0012_CS"/>
</dbReference>
<dbReference type="SUPFAM" id="SSF56317">
    <property type="entry name" value="Carbon-nitrogen hydrolase"/>
    <property type="match status" value="1"/>
</dbReference>
<accession>A0ABY2E482</accession>
<dbReference type="Pfam" id="PF00795">
    <property type="entry name" value="CN_hydrolase"/>
    <property type="match status" value="1"/>
</dbReference>
<protein>
    <submittedName>
        <fullName evidence="3">Hydrolase</fullName>
    </submittedName>
</protein>
<feature type="domain" description="CN hydrolase" evidence="2">
    <location>
        <begin position="4"/>
        <end position="246"/>
    </location>
</feature>
<evidence type="ECO:0000259" key="2">
    <source>
        <dbReference type="PROSITE" id="PS50263"/>
    </source>
</evidence>
<dbReference type="InterPro" id="IPR036526">
    <property type="entry name" value="C-N_Hydrolase_sf"/>
</dbReference>
<organism evidence="3 4">
    <name type="scientific">Occultella glacieicola</name>
    <dbReference type="NCBI Taxonomy" id="2518684"/>
    <lineage>
        <taxon>Bacteria</taxon>
        <taxon>Bacillati</taxon>
        <taxon>Actinomycetota</taxon>
        <taxon>Actinomycetes</taxon>
        <taxon>Micrococcales</taxon>
        <taxon>Ruaniaceae</taxon>
        <taxon>Occultella</taxon>
    </lineage>
</organism>
<dbReference type="GO" id="GO:0016787">
    <property type="term" value="F:hydrolase activity"/>
    <property type="evidence" value="ECO:0007669"/>
    <property type="project" value="UniProtKB-KW"/>
</dbReference>
<comment type="caution">
    <text evidence="3">The sequence shown here is derived from an EMBL/GenBank/DDBJ whole genome shotgun (WGS) entry which is preliminary data.</text>
</comment>
<dbReference type="RefSeq" id="WP_133107660.1">
    <property type="nucleotide sequence ID" value="NZ_SMNA01000005.1"/>
</dbReference>